<evidence type="ECO:0000256" key="1">
    <source>
        <dbReference type="SAM" id="Phobius"/>
    </source>
</evidence>
<keyword evidence="1" id="KW-0472">Membrane</keyword>
<evidence type="ECO:0000313" key="2">
    <source>
        <dbReference type="EMBL" id="GAA4791907.1"/>
    </source>
</evidence>
<keyword evidence="3" id="KW-1185">Reference proteome</keyword>
<proteinExistence type="predicted"/>
<accession>A0ABP9BAJ5</accession>
<evidence type="ECO:0008006" key="4">
    <source>
        <dbReference type="Google" id="ProtNLM"/>
    </source>
</evidence>
<gene>
    <name evidence="2" type="ORF">GCM10023200_28970</name>
</gene>
<evidence type="ECO:0000313" key="3">
    <source>
        <dbReference type="Proteomes" id="UP001500928"/>
    </source>
</evidence>
<feature type="transmembrane region" description="Helical" evidence="1">
    <location>
        <begin position="28"/>
        <end position="48"/>
    </location>
</feature>
<dbReference type="EMBL" id="BAABHO010000021">
    <property type="protein sequence ID" value="GAA4791907.1"/>
    <property type="molecule type" value="Genomic_DNA"/>
</dbReference>
<protein>
    <recommendedName>
        <fullName evidence="4">C2H2-type domain-containing protein</fullName>
    </recommendedName>
</protein>
<organism evidence="2 3">
    <name type="scientific">Actinomycetospora chlora</name>
    <dbReference type="NCBI Taxonomy" id="663608"/>
    <lineage>
        <taxon>Bacteria</taxon>
        <taxon>Bacillati</taxon>
        <taxon>Actinomycetota</taxon>
        <taxon>Actinomycetes</taxon>
        <taxon>Pseudonocardiales</taxon>
        <taxon>Pseudonocardiaceae</taxon>
        <taxon>Actinomycetospora</taxon>
    </lineage>
</organism>
<keyword evidence="1" id="KW-0812">Transmembrane</keyword>
<dbReference type="Proteomes" id="UP001500928">
    <property type="component" value="Unassembled WGS sequence"/>
</dbReference>
<comment type="caution">
    <text evidence="2">The sequence shown here is derived from an EMBL/GenBank/DDBJ whole genome shotgun (WGS) entry which is preliminary data.</text>
</comment>
<keyword evidence="1" id="KW-1133">Transmembrane helix</keyword>
<sequence>MSHCAVCGATLDDAGFVQEYWVGDDRQFLCWCAACGAMSTVVLTAAVVSHEPEH</sequence>
<name>A0ABP9BAJ5_9PSEU</name>
<reference evidence="3" key="1">
    <citation type="journal article" date="2019" name="Int. J. Syst. Evol. Microbiol.">
        <title>The Global Catalogue of Microorganisms (GCM) 10K type strain sequencing project: providing services to taxonomists for standard genome sequencing and annotation.</title>
        <authorList>
            <consortium name="The Broad Institute Genomics Platform"/>
            <consortium name="The Broad Institute Genome Sequencing Center for Infectious Disease"/>
            <person name="Wu L."/>
            <person name="Ma J."/>
        </authorList>
    </citation>
    <scope>NUCLEOTIDE SEQUENCE [LARGE SCALE GENOMIC DNA]</scope>
    <source>
        <strain evidence="3">JCM 17979</strain>
    </source>
</reference>